<dbReference type="RefSeq" id="WP_073025874.1">
    <property type="nucleotide sequence ID" value="NZ_FQZS01000011.1"/>
</dbReference>
<gene>
    <name evidence="1" type="ORF">SAMN02745176_01792</name>
</gene>
<sequence length="70" mass="8450">MSTYREGYIIRIFLPDKEEEIKMLRNKVIEAYKGLVKQHIRFLSINDDEKKKLYNDIMTSIVKNKEIDEN</sequence>
<organism evidence="1 2">
    <name type="scientific">Lutispora thermophila DSM 19022</name>
    <dbReference type="NCBI Taxonomy" id="1122184"/>
    <lineage>
        <taxon>Bacteria</taxon>
        <taxon>Bacillati</taxon>
        <taxon>Bacillota</taxon>
        <taxon>Clostridia</taxon>
        <taxon>Lutisporales</taxon>
        <taxon>Lutisporaceae</taxon>
        <taxon>Lutispora</taxon>
    </lineage>
</organism>
<proteinExistence type="predicted"/>
<keyword evidence="2" id="KW-1185">Reference proteome</keyword>
<accession>A0A1M6F322</accession>
<dbReference type="AlphaFoldDB" id="A0A1M6F322"/>
<evidence type="ECO:0000313" key="2">
    <source>
        <dbReference type="Proteomes" id="UP000184442"/>
    </source>
</evidence>
<dbReference type="STRING" id="1122184.SAMN02745176_01792"/>
<reference evidence="1 2" key="1">
    <citation type="submission" date="2016-11" db="EMBL/GenBank/DDBJ databases">
        <authorList>
            <person name="Jaros S."/>
            <person name="Januszkiewicz K."/>
            <person name="Wedrychowicz H."/>
        </authorList>
    </citation>
    <scope>NUCLEOTIDE SEQUENCE [LARGE SCALE GENOMIC DNA]</scope>
    <source>
        <strain evidence="1 2">DSM 19022</strain>
    </source>
</reference>
<dbReference type="Proteomes" id="UP000184442">
    <property type="component" value="Unassembled WGS sequence"/>
</dbReference>
<protein>
    <submittedName>
        <fullName evidence="1">Uncharacterized protein</fullName>
    </submittedName>
</protein>
<name>A0A1M6F322_9FIRM</name>
<dbReference type="OrthoDB" id="1740001at2"/>
<evidence type="ECO:0000313" key="1">
    <source>
        <dbReference type="EMBL" id="SHI92073.1"/>
    </source>
</evidence>
<dbReference type="EMBL" id="FQZS01000011">
    <property type="protein sequence ID" value="SHI92073.1"/>
    <property type="molecule type" value="Genomic_DNA"/>
</dbReference>